<comment type="caution">
    <text evidence="1">The sequence shown here is derived from an EMBL/GenBank/DDBJ whole genome shotgun (WGS) entry which is preliminary data.</text>
</comment>
<dbReference type="InterPro" id="IPR016181">
    <property type="entry name" value="Acyl_CoA_acyltransferase"/>
</dbReference>
<accession>A0A8E2IC60</accession>
<dbReference type="Proteomes" id="UP000189761">
    <property type="component" value="Unassembled WGS sequence"/>
</dbReference>
<name>A0A8E2IC60_9BACI</name>
<keyword evidence="1" id="KW-0808">Transferase</keyword>
<organism evidence="1 2">
    <name type="scientific">Heyndrickxia oleronia</name>
    <dbReference type="NCBI Taxonomy" id="38875"/>
    <lineage>
        <taxon>Bacteria</taxon>
        <taxon>Bacillati</taxon>
        <taxon>Bacillota</taxon>
        <taxon>Bacilli</taxon>
        <taxon>Bacillales</taxon>
        <taxon>Bacillaceae</taxon>
        <taxon>Heyndrickxia</taxon>
    </lineage>
</organism>
<dbReference type="RefSeq" id="WP_078109402.1">
    <property type="nucleotide sequence ID" value="NZ_CP065424.1"/>
</dbReference>
<dbReference type="GO" id="GO:0016740">
    <property type="term" value="F:transferase activity"/>
    <property type="evidence" value="ECO:0007669"/>
    <property type="project" value="UniProtKB-KW"/>
</dbReference>
<dbReference type="SUPFAM" id="SSF55729">
    <property type="entry name" value="Acyl-CoA N-acyltransferases (Nat)"/>
    <property type="match status" value="1"/>
</dbReference>
<protein>
    <submittedName>
        <fullName evidence="1">N-acetyltransferase</fullName>
    </submittedName>
</protein>
<evidence type="ECO:0000313" key="2">
    <source>
        <dbReference type="Proteomes" id="UP000189761"/>
    </source>
</evidence>
<proteinExistence type="predicted"/>
<dbReference type="EMBL" id="MTLA01000030">
    <property type="protein sequence ID" value="OOP69828.1"/>
    <property type="molecule type" value="Genomic_DNA"/>
</dbReference>
<sequence length="234" mass="26805">MEVIFEGSLCNGQETFYVIPLSIIHIEKILDLQEIVIDALEDKDMLQPLSREEFAYILNGNGLMIGAFLDEKLIAFRALLVPVIDEEHLGLDIGLAEEDLKKVIYQEISNVHPTYRGNRLQQTLATLIMKELARKKLAYSYLCCTVAPYNIPSLKDKFAQGMHIAALKEKYGGRLRYIFTKKIDEPCEKSLDEKVKLNIKDIKGQQELLAFNWKGTGMEVQNGEYWIEYSRIGK</sequence>
<evidence type="ECO:0000313" key="1">
    <source>
        <dbReference type="EMBL" id="OOP69828.1"/>
    </source>
</evidence>
<keyword evidence="2" id="KW-1185">Reference proteome</keyword>
<gene>
    <name evidence="1" type="ORF">BWZ43_02835</name>
</gene>
<reference evidence="1 2" key="1">
    <citation type="submission" date="2017-01" db="EMBL/GenBank/DDBJ databases">
        <title>Draft genome sequence of Bacillus oleronius.</title>
        <authorList>
            <person name="Allam M."/>
        </authorList>
    </citation>
    <scope>NUCLEOTIDE SEQUENCE [LARGE SCALE GENOMIC DNA]</scope>
    <source>
        <strain evidence="1 2">DSM 9356</strain>
    </source>
</reference>
<dbReference type="AlphaFoldDB" id="A0A8E2IC60"/>